<name>A0A2H9TAP9_9ZZZZ</name>
<feature type="coiled-coil region" evidence="1">
    <location>
        <begin position="425"/>
        <end position="505"/>
    </location>
</feature>
<dbReference type="AlphaFoldDB" id="A0A2H9TAP9"/>
<proteinExistence type="predicted"/>
<feature type="compositionally biased region" description="Polar residues" evidence="2">
    <location>
        <begin position="242"/>
        <end position="257"/>
    </location>
</feature>
<feature type="coiled-coil region" evidence="1">
    <location>
        <begin position="317"/>
        <end position="355"/>
    </location>
</feature>
<sequence>MDNISKDSKLFKKTLLSLIVSIAMGGAIETTAGVTASDDKDISPPPEFGIDNPQLQSLYEDVQDQSYSSFDVKPMVKRSRGSTPVSNGEKTLKKMMVSLLEENKRLQSNSSVLHNEQQKKHRQKIPTMASVLSVVGDYEVTPEKIEQTRKELNNLKIETRKMEREPESLNNKSMAEYRESDVLKASSDTKVSERTSVSSLSQYSISDTSQSGSFSSSHSFHTLQPDMSSDVHDITDYKDFSGNVSSDGSSTPLPDQESSFERNGGGGSSSLRTSLKNKKFSDLSIESKIGHINGQLELVETQLDLCQKQKTARLFKEDDKQKIIEEKVNELNNHKENLKRQRTECFKQAEDQKADQNKLLQDLAYAPLEMVRENEQRLDDYSKYIDDFSEKLKTQNRLQYSRSESSDAKNVGVASNVLIDMDQGLDALELATNAAKEQMRQEDLQRKIQELELDRCQELVELSNEDALKQLRLKLENLQDQPKALQQKQKEAEEIQALLQLALEETDKKSKEKKEDSEEEKEIPVVPTPAIPFQQPIKAAVAGKIIQGKVPQRAGIRMTGENSKRIHDHLKDQAQEKMVAAGDGTKREGIWGSYIHSNGKQNDEGSIKGYSSKLDGVTIGADADMIDSPFSLGAAFSAAKSQVNVHQAADNVSSDFYLLSLYGNYTENNCFIDGIVSYGIGMNDYKSVVENKKNKATGDSKTYGLSLSTGYNYALDPQWSVQPRAEFNCLKADVDAYKMAKTRYKANSLLVTELGLGTILSGNISLEKGVLTPELSLMGYHDFNGGDTGGTAVADGQSLKLKGLKRNRNRGVAGAGVSYSMDNNLTLGLDYDYDFSKGYRADSVKASVGYLF</sequence>
<comment type="caution">
    <text evidence="4">The sequence shown here is derived from an EMBL/GenBank/DDBJ whole genome shotgun (WGS) entry which is preliminary data.</text>
</comment>
<dbReference type="NCBIfam" id="TIGR01414">
    <property type="entry name" value="autotrans_barl"/>
    <property type="match status" value="1"/>
</dbReference>
<feature type="compositionally biased region" description="Basic and acidic residues" evidence="2">
    <location>
        <begin position="229"/>
        <end position="239"/>
    </location>
</feature>
<reference evidence="4" key="1">
    <citation type="journal article" date="2017" name="Appl. Environ. Microbiol.">
        <title>Molecular characterization of an Endozoicomonas-like organism causing infection in king scallop Pecten maximus L.</title>
        <authorList>
            <person name="Cano I."/>
            <person name="van Aerle R."/>
            <person name="Ross S."/>
            <person name="Verner-Jeffreys D.W."/>
            <person name="Paley R.K."/>
            <person name="Rimmer G."/>
            <person name="Ryder D."/>
            <person name="Hooper P."/>
            <person name="Stone D."/>
            <person name="Feist S.W."/>
        </authorList>
    </citation>
    <scope>NUCLEOTIDE SEQUENCE</scope>
</reference>
<dbReference type="SMART" id="SM00869">
    <property type="entry name" value="Autotransporter"/>
    <property type="match status" value="1"/>
</dbReference>
<dbReference type="Gene3D" id="2.40.128.130">
    <property type="entry name" value="Autotransporter beta-domain"/>
    <property type="match status" value="1"/>
</dbReference>
<evidence type="ECO:0000313" key="4">
    <source>
        <dbReference type="EMBL" id="PJE80335.1"/>
    </source>
</evidence>
<accession>A0A2H9TAP9</accession>
<dbReference type="PROSITE" id="PS51208">
    <property type="entry name" value="AUTOTRANSPORTER"/>
    <property type="match status" value="1"/>
</dbReference>
<feature type="domain" description="Autotransporter" evidence="3">
    <location>
        <begin position="583"/>
        <end position="852"/>
    </location>
</feature>
<gene>
    <name evidence="4" type="primary">sca2_2</name>
    <name evidence="4" type="ORF">CI610_00668</name>
</gene>
<evidence type="ECO:0000256" key="2">
    <source>
        <dbReference type="SAM" id="MobiDB-lite"/>
    </source>
</evidence>
<evidence type="ECO:0000256" key="1">
    <source>
        <dbReference type="SAM" id="Coils"/>
    </source>
</evidence>
<feature type="compositionally biased region" description="Polar residues" evidence="2">
    <location>
        <begin position="186"/>
        <end position="203"/>
    </location>
</feature>
<keyword evidence="1" id="KW-0175">Coiled coil</keyword>
<dbReference type="GO" id="GO:0019867">
    <property type="term" value="C:outer membrane"/>
    <property type="evidence" value="ECO:0007669"/>
    <property type="project" value="InterPro"/>
</dbReference>
<dbReference type="InterPro" id="IPR005546">
    <property type="entry name" value="Autotransporte_beta"/>
</dbReference>
<feature type="compositionally biased region" description="Low complexity" evidence="2">
    <location>
        <begin position="204"/>
        <end position="219"/>
    </location>
</feature>
<evidence type="ECO:0000259" key="3">
    <source>
        <dbReference type="PROSITE" id="PS51208"/>
    </source>
</evidence>
<protein>
    <submittedName>
        <fullName evidence="4">Putative surface cell antigen sca2</fullName>
    </submittedName>
</protein>
<dbReference type="InterPro" id="IPR006315">
    <property type="entry name" value="OM_autotransptr_brl_dom"/>
</dbReference>
<dbReference type="SUPFAM" id="SSF103515">
    <property type="entry name" value="Autotransporter"/>
    <property type="match status" value="1"/>
</dbReference>
<dbReference type="Pfam" id="PF03797">
    <property type="entry name" value="Autotransporter"/>
    <property type="match status" value="1"/>
</dbReference>
<dbReference type="InterPro" id="IPR036709">
    <property type="entry name" value="Autotransporte_beta_dom_sf"/>
</dbReference>
<organism evidence="4">
    <name type="scientific">invertebrate metagenome</name>
    <dbReference type="NCBI Taxonomy" id="1711999"/>
    <lineage>
        <taxon>unclassified sequences</taxon>
        <taxon>metagenomes</taxon>
        <taxon>organismal metagenomes</taxon>
    </lineage>
</organism>
<feature type="compositionally biased region" description="Basic and acidic residues" evidence="2">
    <location>
        <begin position="156"/>
        <end position="167"/>
    </location>
</feature>
<feature type="region of interest" description="Disordered" evidence="2">
    <location>
        <begin position="156"/>
        <end position="273"/>
    </location>
</feature>
<dbReference type="EMBL" id="NSIT01000021">
    <property type="protein sequence ID" value="PJE80335.1"/>
    <property type="molecule type" value="Genomic_DNA"/>
</dbReference>